<evidence type="ECO:0000313" key="1">
    <source>
        <dbReference type="EMBL" id="UBF22692.1"/>
    </source>
</evidence>
<proteinExistence type="predicted"/>
<name>A0AAE8XYN3_9CAUD</name>
<dbReference type="Proteomes" id="UP000827232">
    <property type="component" value="Segment"/>
</dbReference>
<protein>
    <submittedName>
        <fullName evidence="1">Uncharacterized protein</fullName>
    </submittedName>
</protein>
<gene>
    <name evidence="1" type="ORF">HRTV-25_gp111</name>
</gene>
<accession>A0AAE8XYN3</accession>
<sequence>MSGGRRRTRPLGFGPLGVPSYVVPVQVGRFERHRVTVVSGPVSSPER</sequence>
<dbReference type="EMBL" id="MZ334521">
    <property type="protein sequence ID" value="UBF22692.1"/>
    <property type="molecule type" value="Genomic_DNA"/>
</dbReference>
<organism evidence="1 2">
    <name type="scientific">Halorubrum tailed virus 25</name>
    <dbReference type="NCBI Taxonomy" id="2878006"/>
    <lineage>
        <taxon>Viruses</taxon>
        <taxon>Duplodnaviria</taxon>
        <taxon>Heunggongvirae</taxon>
        <taxon>Uroviricota</taxon>
        <taxon>Caudoviricetes</taxon>
        <taxon>Thumleimavirales</taxon>
        <taxon>Hafunaviridae</taxon>
        <taxon>Laminvirus</taxon>
        <taxon>Laminvirus thailandense</taxon>
        <taxon>Laminvirus HRTV25</taxon>
    </lineage>
</organism>
<keyword evidence="2" id="KW-1185">Reference proteome</keyword>
<reference evidence="1" key="1">
    <citation type="submission" date="2021-05" db="EMBL/GenBank/DDBJ databases">
        <title>Diversity, taxonomy and evolution of archaeal viruses of the class Caudoviricetes.</title>
        <authorList>
            <person name="Liu Y."/>
            <person name="Demina T.A."/>
            <person name="Roux S."/>
            <person name="Aiewsakun P."/>
            <person name="Kazlauskas D."/>
            <person name="Simmonds P."/>
            <person name="Prangishvili D."/>
            <person name="Oksanen H.M."/>
            <person name="Krupovic M."/>
        </authorList>
    </citation>
    <scope>NUCLEOTIDE SEQUENCE</scope>
    <source>
        <strain evidence="1">HRTV-25/14</strain>
    </source>
</reference>
<evidence type="ECO:0000313" key="2">
    <source>
        <dbReference type="Proteomes" id="UP000827232"/>
    </source>
</evidence>